<protein>
    <submittedName>
        <fullName evidence="8">Alcohol dehydrogenase family protein</fullName>
    </submittedName>
</protein>
<dbReference type="RefSeq" id="WP_342077880.1">
    <property type="nucleotide sequence ID" value="NZ_CP151767.2"/>
</dbReference>
<evidence type="ECO:0000256" key="2">
    <source>
        <dbReference type="ARBA" id="ARBA00011881"/>
    </source>
</evidence>
<dbReference type="CDD" id="cd08274">
    <property type="entry name" value="MDR9"/>
    <property type="match status" value="1"/>
</dbReference>
<dbReference type="KEGG" id="yrh:AABB31_06790"/>
<keyword evidence="5" id="KW-0694">RNA-binding</keyword>
<keyword evidence="6" id="KW-0007">Acetylation</keyword>
<evidence type="ECO:0000256" key="5">
    <source>
        <dbReference type="ARBA" id="ARBA00022884"/>
    </source>
</evidence>
<reference evidence="9" key="1">
    <citation type="submission" date="2024-04" db="EMBL/GenBank/DDBJ databases">
        <title>Phylogenomic analyses of a clade within the roseobacter group suggest taxonomic reassignments of species of the genera Aestuariivita, Citreicella, Loktanella, Nautella, Pelagibaca, Ruegeria, Thalassobius, Thiobacimonas and Tropicibacter, and the proposal o.</title>
        <authorList>
            <person name="Jeon C.O."/>
        </authorList>
    </citation>
    <scope>NUCLEOTIDE SEQUENCE [LARGE SCALE GENOMIC DNA]</scope>
    <source>
        <strain evidence="9">SS1-5</strain>
    </source>
</reference>
<dbReference type="Proteomes" id="UP001470809">
    <property type="component" value="Chromosome"/>
</dbReference>
<organism evidence="8 9">
    <name type="scientific">Yoonia rhodophyticola</name>
    <dbReference type="NCBI Taxonomy" id="3137370"/>
    <lineage>
        <taxon>Bacteria</taxon>
        <taxon>Pseudomonadati</taxon>
        <taxon>Pseudomonadota</taxon>
        <taxon>Alphaproteobacteria</taxon>
        <taxon>Rhodobacterales</taxon>
        <taxon>Paracoccaceae</taxon>
        <taxon>Yoonia</taxon>
    </lineage>
</organism>
<dbReference type="SUPFAM" id="SSF51735">
    <property type="entry name" value="NAD(P)-binding Rossmann-fold domains"/>
    <property type="match status" value="1"/>
</dbReference>
<dbReference type="InterPro" id="IPR036291">
    <property type="entry name" value="NAD(P)-bd_dom_sf"/>
</dbReference>
<comment type="subcellular location">
    <subcellularLocation>
        <location evidence="1">Cytoplasm</location>
    </subcellularLocation>
</comment>
<dbReference type="InterPro" id="IPR002364">
    <property type="entry name" value="Quin_OxRdtase/zeta-crystal_CS"/>
</dbReference>
<sequence>MSLPDKMSGVVLTGHGGPEKLVWRDDLPVPQAKAGDVIVKVGAAGVNNTDINTRIGWYSKGDADAADASWAGIPIRFPLIQGIDVCGHIVAVGPGVSPTRIGERVLVEPCLTEVGGKRLDRPWFLGSECDGGFAQYTCVAARHAYRIETQLSDAELASFPCSYSTAENMLTRTNLQAGETVLITGASGGVGSAAVQLARARGAFVIAVTSPSMSQQLKDLGAARIIGRDEDYVAALGADSVDVVIDLVAGPGFPSLLAVLRPKGRYAVAGAVAGPEVMLDVRTLYLKDLSFFGCTALESAVFANLIGYIARSEIKPLVAATYPLGEIAKAQEMFQHKGYLGKIVLLVDREPLA</sequence>
<dbReference type="SUPFAM" id="SSF50129">
    <property type="entry name" value="GroES-like"/>
    <property type="match status" value="1"/>
</dbReference>
<dbReference type="InterPro" id="IPR013154">
    <property type="entry name" value="ADH-like_N"/>
</dbReference>
<dbReference type="SMART" id="SM00829">
    <property type="entry name" value="PKS_ER"/>
    <property type="match status" value="1"/>
</dbReference>
<dbReference type="InterPro" id="IPR051603">
    <property type="entry name" value="Zinc-ADH_QOR/CCCR"/>
</dbReference>
<dbReference type="PANTHER" id="PTHR44154">
    <property type="entry name" value="QUINONE OXIDOREDUCTASE"/>
    <property type="match status" value="1"/>
</dbReference>
<dbReference type="PROSITE" id="PS01162">
    <property type="entry name" value="QOR_ZETA_CRYSTAL"/>
    <property type="match status" value="1"/>
</dbReference>
<dbReference type="InterPro" id="IPR013149">
    <property type="entry name" value="ADH-like_C"/>
</dbReference>
<evidence type="ECO:0000313" key="9">
    <source>
        <dbReference type="Proteomes" id="UP001470809"/>
    </source>
</evidence>
<dbReference type="AlphaFoldDB" id="A0AAN0MCA1"/>
<comment type="subunit">
    <text evidence="2">Homotetramer.</text>
</comment>
<gene>
    <name evidence="8" type="ORF">AABB31_06790</name>
</gene>
<evidence type="ECO:0000313" key="8">
    <source>
        <dbReference type="EMBL" id="WZU68590.1"/>
    </source>
</evidence>
<reference evidence="8 9" key="2">
    <citation type="submission" date="2024-08" db="EMBL/GenBank/DDBJ databases">
        <title>Phylogenomic analyses of a clade within the roseobacter group suggest taxonomic reassignments of species of the genera Aestuariivita, Citreicella, Loktanella, Nautella, Pelagibaca, Ruegeria, Thalassobius, Thiobacimonas and Tropicibacter, and the proposal o.</title>
        <authorList>
            <person name="Jeon C.O."/>
        </authorList>
    </citation>
    <scope>NUCLEOTIDE SEQUENCE [LARGE SCALE GENOMIC DNA]</scope>
    <source>
        <strain evidence="8 9">SS1-5</strain>
    </source>
</reference>
<evidence type="ECO:0000259" key="7">
    <source>
        <dbReference type="SMART" id="SM00829"/>
    </source>
</evidence>
<name>A0AAN0MCA1_9RHOB</name>
<dbReference type="InterPro" id="IPR020843">
    <property type="entry name" value="ER"/>
</dbReference>
<keyword evidence="4" id="KW-0521">NADP</keyword>
<dbReference type="GO" id="GO:0008270">
    <property type="term" value="F:zinc ion binding"/>
    <property type="evidence" value="ECO:0007669"/>
    <property type="project" value="InterPro"/>
</dbReference>
<evidence type="ECO:0000256" key="3">
    <source>
        <dbReference type="ARBA" id="ARBA00022490"/>
    </source>
</evidence>
<dbReference type="GO" id="GO:0003723">
    <property type="term" value="F:RNA binding"/>
    <property type="evidence" value="ECO:0007669"/>
    <property type="project" value="UniProtKB-KW"/>
</dbReference>
<evidence type="ECO:0000256" key="6">
    <source>
        <dbReference type="ARBA" id="ARBA00022990"/>
    </source>
</evidence>
<dbReference type="Pfam" id="PF08240">
    <property type="entry name" value="ADH_N"/>
    <property type="match status" value="1"/>
</dbReference>
<dbReference type="GO" id="GO:0016491">
    <property type="term" value="F:oxidoreductase activity"/>
    <property type="evidence" value="ECO:0007669"/>
    <property type="project" value="InterPro"/>
</dbReference>
<dbReference type="EMBL" id="CP151767">
    <property type="protein sequence ID" value="WZU68590.1"/>
    <property type="molecule type" value="Genomic_DNA"/>
</dbReference>
<accession>A0AAN0MCA1</accession>
<dbReference type="Gene3D" id="3.40.50.720">
    <property type="entry name" value="NAD(P)-binding Rossmann-like Domain"/>
    <property type="match status" value="1"/>
</dbReference>
<feature type="domain" description="Enoyl reductase (ER)" evidence="7">
    <location>
        <begin position="16"/>
        <end position="345"/>
    </location>
</feature>
<dbReference type="Gene3D" id="3.90.180.10">
    <property type="entry name" value="Medium-chain alcohol dehydrogenases, catalytic domain"/>
    <property type="match status" value="1"/>
</dbReference>
<keyword evidence="9" id="KW-1185">Reference proteome</keyword>
<dbReference type="InterPro" id="IPR011032">
    <property type="entry name" value="GroES-like_sf"/>
</dbReference>
<dbReference type="GO" id="GO:0005737">
    <property type="term" value="C:cytoplasm"/>
    <property type="evidence" value="ECO:0007669"/>
    <property type="project" value="UniProtKB-SubCell"/>
</dbReference>
<dbReference type="PANTHER" id="PTHR44154:SF1">
    <property type="entry name" value="QUINONE OXIDOREDUCTASE"/>
    <property type="match status" value="1"/>
</dbReference>
<dbReference type="Pfam" id="PF00107">
    <property type="entry name" value="ADH_zinc_N"/>
    <property type="match status" value="1"/>
</dbReference>
<evidence type="ECO:0000256" key="1">
    <source>
        <dbReference type="ARBA" id="ARBA00004496"/>
    </source>
</evidence>
<evidence type="ECO:0000256" key="4">
    <source>
        <dbReference type="ARBA" id="ARBA00022857"/>
    </source>
</evidence>
<keyword evidence="3" id="KW-0963">Cytoplasm</keyword>
<proteinExistence type="predicted"/>